<dbReference type="EMBL" id="JAAMPI010000777">
    <property type="protein sequence ID" value="KAF4628680.1"/>
    <property type="molecule type" value="Genomic_DNA"/>
</dbReference>
<gene>
    <name evidence="2" type="ORF">G7Y89_g9470</name>
</gene>
<dbReference type="AlphaFoldDB" id="A0A8H4W1V1"/>
<keyword evidence="3" id="KW-1185">Reference proteome</keyword>
<evidence type="ECO:0000313" key="3">
    <source>
        <dbReference type="Proteomes" id="UP000566819"/>
    </source>
</evidence>
<feature type="compositionally biased region" description="Polar residues" evidence="1">
    <location>
        <begin position="1"/>
        <end position="16"/>
    </location>
</feature>
<dbReference type="Proteomes" id="UP000566819">
    <property type="component" value="Unassembled WGS sequence"/>
</dbReference>
<reference evidence="2 3" key="1">
    <citation type="submission" date="2020-03" db="EMBL/GenBank/DDBJ databases">
        <title>Draft Genome Sequence of Cudoniella acicularis.</title>
        <authorList>
            <person name="Buettner E."/>
            <person name="Kellner H."/>
        </authorList>
    </citation>
    <scope>NUCLEOTIDE SEQUENCE [LARGE SCALE GENOMIC DNA]</scope>
    <source>
        <strain evidence="2 3">DSM 108380</strain>
    </source>
</reference>
<accession>A0A8H4W1V1</accession>
<name>A0A8H4W1V1_9HELO</name>
<evidence type="ECO:0000256" key="1">
    <source>
        <dbReference type="SAM" id="MobiDB-lite"/>
    </source>
</evidence>
<comment type="caution">
    <text evidence="2">The sequence shown here is derived from an EMBL/GenBank/DDBJ whole genome shotgun (WGS) entry which is preliminary data.</text>
</comment>
<feature type="region of interest" description="Disordered" evidence="1">
    <location>
        <begin position="1"/>
        <end position="22"/>
    </location>
</feature>
<evidence type="ECO:0000313" key="2">
    <source>
        <dbReference type="EMBL" id="KAF4628680.1"/>
    </source>
</evidence>
<proteinExistence type="predicted"/>
<sequence>MFSSLFQALTPSSSNSRSRREYAKHISNTATVVVLGEEDHLHHLPAHLRYNSYKDHLEKIMMHAAQVDVQEFPAKEVNSMGKGTGFSEPLSSFSNTTLPHPDADTSKNATIVAEDIAPVRTHMRRSFLGRHHPKVTSGSLTAEECGMYDNIQYANSSTGLKSIKEITNDEVEKKE</sequence>
<dbReference type="OrthoDB" id="5209158at2759"/>
<organism evidence="2 3">
    <name type="scientific">Cudoniella acicularis</name>
    <dbReference type="NCBI Taxonomy" id="354080"/>
    <lineage>
        <taxon>Eukaryota</taxon>
        <taxon>Fungi</taxon>
        <taxon>Dikarya</taxon>
        <taxon>Ascomycota</taxon>
        <taxon>Pezizomycotina</taxon>
        <taxon>Leotiomycetes</taxon>
        <taxon>Helotiales</taxon>
        <taxon>Tricladiaceae</taxon>
        <taxon>Cudoniella</taxon>
    </lineage>
</organism>
<protein>
    <submittedName>
        <fullName evidence="2">Uncharacterized protein</fullName>
    </submittedName>
</protein>